<evidence type="ECO:0000259" key="12">
    <source>
        <dbReference type="Pfam" id="PF00156"/>
    </source>
</evidence>
<dbReference type="UniPathway" id="UPA00588">
    <property type="reaction ID" value="UER00646"/>
</dbReference>
<keyword evidence="9 11" id="KW-0808">Transferase</keyword>
<dbReference type="FunFam" id="3.40.50.2020:FF:000021">
    <property type="entry name" value="Adenine phosphoribosyltransferase"/>
    <property type="match status" value="1"/>
</dbReference>
<evidence type="ECO:0000313" key="13">
    <source>
        <dbReference type="EMBL" id="OBV10604.1"/>
    </source>
</evidence>
<dbReference type="Proteomes" id="UP000092484">
    <property type="component" value="Unassembled WGS sequence"/>
</dbReference>
<protein>
    <recommendedName>
        <fullName evidence="6 11">Adenine phosphoribosyltransferase</fullName>
        <shortName evidence="11">APRT</shortName>
        <ecNumber evidence="6 11">2.4.2.7</ecNumber>
    </recommendedName>
</protein>
<dbReference type="CDD" id="cd06223">
    <property type="entry name" value="PRTases_typeI"/>
    <property type="match status" value="1"/>
</dbReference>
<keyword evidence="14" id="KW-1185">Reference proteome</keyword>
<evidence type="ECO:0000256" key="9">
    <source>
        <dbReference type="ARBA" id="ARBA00022679"/>
    </source>
</evidence>
<dbReference type="HAMAP" id="MF_00004">
    <property type="entry name" value="Aden_phosphoribosyltr"/>
    <property type="match status" value="1"/>
</dbReference>
<evidence type="ECO:0000256" key="11">
    <source>
        <dbReference type="HAMAP-Rule" id="MF_00004"/>
    </source>
</evidence>
<comment type="pathway">
    <text evidence="4 11">Purine metabolism; AMP biosynthesis via salvage pathway; AMP from adenine: step 1/1.</text>
</comment>
<dbReference type="GO" id="GO:0002055">
    <property type="term" value="F:adenine binding"/>
    <property type="evidence" value="ECO:0007669"/>
    <property type="project" value="TreeGrafter"/>
</dbReference>
<dbReference type="PANTHER" id="PTHR32315:SF3">
    <property type="entry name" value="ADENINE PHOSPHORIBOSYLTRANSFERASE"/>
    <property type="match status" value="1"/>
</dbReference>
<dbReference type="NCBIfam" id="NF002636">
    <property type="entry name" value="PRK02304.1-5"/>
    <property type="match status" value="1"/>
</dbReference>
<dbReference type="PATRIC" id="fig|1300349.4.peg.1809"/>
<evidence type="ECO:0000256" key="7">
    <source>
        <dbReference type="ARBA" id="ARBA00022490"/>
    </source>
</evidence>
<dbReference type="Gene3D" id="3.40.50.2020">
    <property type="match status" value="1"/>
</dbReference>
<dbReference type="GO" id="GO:0003999">
    <property type="term" value="F:adenine phosphoribosyltransferase activity"/>
    <property type="evidence" value="ECO:0007669"/>
    <property type="project" value="UniProtKB-UniRule"/>
</dbReference>
<comment type="similarity">
    <text evidence="5 11">Belongs to the purine/pyrimidine phosphoribosyltransferase family.</text>
</comment>
<comment type="catalytic activity">
    <reaction evidence="1 11">
        <text>AMP + diphosphate = 5-phospho-alpha-D-ribose 1-diphosphate + adenine</text>
        <dbReference type="Rhea" id="RHEA:16609"/>
        <dbReference type="ChEBI" id="CHEBI:16708"/>
        <dbReference type="ChEBI" id="CHEBI:33019"/>
        <dbReference type="ChEBI" id="CHEBI:58017"/>
        <dbReference type="ChEBI" id="CHEBI:456215"/>
        <dbReference type="EC" id="2.4.2.7"/>
    </reaction>
</comment>
<evidence type="ECO:0000256" key="4">
    <source>
        <dbReference type="ARBA" id="ARBA00004659"/>
    </source>
</evidence>
<dbReference type="GO" id="GO:0006168">
    <property type="term" value="P:adenine salvage"/>
    <property type="evidence" value="ECO:0007669"/>
    <property type="project" value="InterPro"/>
</dbReference>
<comment type="subunit">
    <text evidence="11">Homodimer.</text>
</comment>
<dbReference type="AlphaFoldDB" id="A0A1A7BDN8"/>
<dbReference type="InterPro" id="IPR029057">
    <property type="entry name" value="PRTase-like"/>
</dbReference>
<dbReference type="Pfam" id="PF00156">
    <property type="entry name" value="Pribosyltran"/>
    <property type="match status" value="1"/>
</dbReference>
<reference evidence="13 14" key="1">
    <citation type="submission" date="2016-06" db="EMBL/GenBank/DDBJ databases">
        <title>Genome sequence of Porphyrobacter dokdonensis DSW-74.</title>
        <authorList>
            <person name="Kim J.F."/>
            <person name="Song J.Y."/>
        </authorList>
    </citation>
    <scope>NUCLEOTIDE SEQUENCE [LARGE SCALE GENOMIC DNA]</scope>
    <source>
        <strain evidence="13 14">DSW-74</strain>
    </source>
</reference>
<dbReference type="STRING" id="1300349.I603_1817"/>
<evidence type="ECO:0000256" key="5">
    <source>
        <dbReference type="ARBA" id="ARBA00008391"/>
    </source>
</evidence>
<keyword evidence="8 11" id="KW-0328">Glycosyltransferase</keyword>
<comment type="subcellular location">
    <subcellularLocation>
        <location evidence="3 11">Cytoplasm</location>
    </subcellularLocation>
</comment>
<dbReference type="GO" id="GO:0016208">
    <property type="term" value="F:AMP binding"/>
    <property type="evidence" value="ECO:0007669"/>
    <property type="project" value="TreeGrafter"/>
</dbReference>
<dbReference type="InterPro" id="IPR005764">
    <property type="entry name" value="Ade_phspho_trans"/>
</dbReference>
<evidence type="ECO:0000256" key="3">
    <source>
        <dbReference type="ARBA" id="ARBA00004496"/>
    </source>
</evidence>
<evidence type="ECO:0000256" key="1">
    <source>
        <dbReference type="ARBA" id="ARBA00000868"/>
    </source>
</evidence>
<dbReference type="GO" id="GO:0044209">
    <property type="term" value="P:AMP salvage"/>
    <property type="evidence" value="ECO:0007669"/>
    <property type="project" value="UniProtKB-UniRule"/>
</dbReference>
<dbReference type="NCBIfam" id="TIGR01090">
    <property type="entry name" value="apt"/>
    <property type="match status" value="1"/>
</dbReference>
<dbReference type="InterPro" id="IPR000836">
    <property type="entry name" value="PRTase_dom"/>
</dbReference>
<keyword evidence="10 11" id="KW-0660">Purine salvage</keyword>
<name>A0A1A7BDN8_9SPHN</name>
<dbReference type="EC" id="2.4.2.7" evidence="6 11"/>
<organism evidence="13 14">
    <name type="scientific">Erythrobacter dokdonensis DSW-74</name>
    <dbReference type="NCBI Taxonomy" id="1300349"/>
    <lineage>
        <taxon>Bacteria</taxon>
        <taxon>Pseudomonadati</taxon>
        <taxon>Pseudomonadota</taxon>
        <taxon>Alphaproteobacteria</taxon>
        <taxon>Sphingomonadales</taxon>
        <taxon>Erythrobacteraceae</taxon>
        <taxon>Erythrobacter/Porphyrobacter group</taxon>
        <taxon>Erythrobacter</taxon>
    </lineage>
</organism>
<dbReference type="GO" id="GO:0006166">
    <property type="term" value="P:purine ribonucleoside salvage"/>
    <property type="evidence" value="ECO:0007669"/>
    <property type="project" value="UniProtKB-UniRule"/>
</dbReference>
<dbReference type="InterPro" id="IPR050054">
    <property type="entry name" value="UPRTase/APRTase"/>
</dbReference>
<evidence type="ECO:0000256" key="2">
    <source>
        <dbReference type="ARBA" id="ARBA00003968"/>
    </source>
</evidence>
<dbReference type="RefSeq" id="WP_068864260.1">
    <property type="nucleotide sequence ID" value="NZ_LZYB01000004.1"/>
</dbReference>
<evidence type="ECO:0000256" key="10">
    <source>
        <dbReference type="ARBA" id="ARBA00022726"/>
    </source>
</evidence>
<dbReference type="SUPFAM" id="SSF53271">
    <property type="entry name" value="PRTase-like"/>
    <property type="match status" value="1"/>
</dbReference>
<dbReference type="EMBL" id="LZYB01000004">
    <property type="protein sequence ID" value="OBV10604.1"/>
    <property type="molecule type" value="Genomic_DNA"/>
</dbReference>
<evidence type="ECO:0000256" key="8">
    <source>
        <dbReference type="ARBA" id="ARBA00022676"/>
    </source>
</evidence>
<keyword evidence="7 11" id="KW-0963">Cytoplasm</keyword>
<evidence type="ECO:0000313" key="14">
    <source>
        <dbReference type="Proteomes" id="UP000092484"/>
    </source>
</evidence>
<evidence type="ECO:0000256" key="6">
    <source>
        <dbReference type="ARBA" id="ARBA00011893"/>
    </source>
</evidence>
<feature type="domain" description="Phosphoribosyltransferase" evidence="12">
    <location>
        <begin position="59"/>
        <end position="147"/>
    </location>
</feature>
<dbReference type="GO" id="GO:0005737">
    <property type="term" value="C:cytoplasm"/>
    <property type="evidence" value="ECO:0007669"/>
    <property type="project" value="UniProtKB-SubCell"/>
</dbReference>
<dbReference type="NCBIfam" id="NF002634">
    <property type="entry name" value="PRK02304.1-3"/>
    <property type="match status" value="1"/>
</dbReference>
<proteinExistence type="inferred from homology"/>
<dbReference type="PANTHER" id="PTHR32315">
    <property type="entry name" value="ADENINE PHOSPHORIBOSYLTRANSFERASE"/>
    <property type="match status" value="1"/>
</dbReference>
<comment type="caution">
    <text evidence="13">The sequence shown here is derived from an EMBL/GenBank/DDBJ whole genome shotgun (WGS) entry which is preliminary data.</text>
</comment>
<comment type="function">
    <text evidence="2 11">Catalyzes a salvage reaction resulting in the formation of AMP, that is energically less costly than de novo synthesis.</text>
</comment>
<sequence length="183" mass="19253">MTASHLSREDLKALIRTVPDFPKPGIQFRDITTLIGHHQGMAASVHHLAELAGAAGAEKIAGMEARGFIFGAAVAVQLGIGFVPVRKPGKLPIDTIGIDYALEYGTDRLEMDPGAIMPGQRVVMVDDLIATGGTALASAELLRQAGAVLENALFVIDLPDLGGAARLREAGIEVNTLMEFEGD</sequence>
<accession>A0A1A7BDN8</accession>
<gene>
    <name evidence="11" type="primary">apt</name>
    <name evidence="13" type="ORF">I603_1817</name>
</gene>